<evidence type="ECO:0000256" key="6">
    <source>
        <dbReference type="ARBA" id="ARBA00022723"/>
    </source>
</evidence>
<keyword evidence="8" id="KW-0677">Repeat</keyword>
<evidence type="ECO:0000256" key="12">
    <source>
        <dbReference type="ARBA" id="ARBA00023053"/>
    </source>
</evidence>
<dbReference type="Pfam" id="PF00169">
    <property type="entry name" value="PH"/>
    <property type="match status" value="1"/>
</dbReference>
<dbReference type="PANTHER" id="PTHR11878">
    <property type="entry name" value="SODIUM/CALCIUM EXCHANGER"/>
    <property type="match status" value="1"/>
</dbReference>
<proteinExistence type="inferred from homology"/>
<keyword evidence="6" id="KW-0479">Metal-binding</keyword>
<dbReference type="InterPro" id="IPR004837">
    <property type="entry name" value="NaCa_Exmemb"/>
</dbReference>
<feature type="region of interest" description="Disordered" evidence="18">
    <location>
        <begin position="122"/>
        <end position="147"/>
    </location>
</feature>
<comment type="caution">
    <text evidence="21">The sequence shown here is derived from an EMBL/GenBank/DDBJ whole genome shotgun (WGS) entry which is preliminary data.</text>
</comment>
<dbReference type="PRINTS" id="PR01259">
    <property type="entry name" value="NACAEXCHNGR"/>
</dbReference>
<evidence type="ECO:0000256" key="5">
    <source>
        <dbReference type="ARBA" id="ARBA00022692"/>
    </source>
</evidence>
<keyword evidence="15" id="KW-0325">Glycoprotein</keyword>
<dbReference type="InterPro" id="IPR003644">
    <property type="entry name" value="Calx_beta"/>
</dbReference>
<protein>
    <recommendedName>
        <fullName evidence="20">PH domain-containing protein</fullName>
    </recommendedName>
</protein>
<dbReference type="Gene3D" id="2.60.40.2030">
    <property type="match status" value="2"/>
</dbReference>
<feature type="transmembrane region" description="Helical" evidence="19">
    <location>
        <begin position="394"/>
        <end position="417"/>
    </location>
</feature>
<evidence type="ECO:0000256" key="2">
    <source>
        <dbReference type="ARBA" id="ARBA00007489"/>
    </source>
</evidence>
<feature type="domain" description="PH" evidence="20">
    <location>
        <begin position="3"/>
        <end position="105"/>
    </location>
</feature>
<dbReference type="GO" id="GO:0005886">
    <property type="term" value="C:plasma membrane"/>
    <property type="evidence" value="ECO:0007669"/>
    <property type="project" value="UniProtKB-SubCell"/>
</dbReference>
<feature type="transmembrane region" description="Helical" evidence="19">
    <location>
        <begin position="847"/>
        <end position="869"/>
    </location>
</feature>
<dbReference type="EMBL" id="JBGBPQ010000021">
    <property type="protein sequence ID" value="KAL1503577.1"/>
    <property type="molecule type" value="Genomic_DNA"/>
</dbReference>
<evidence type="ECO:0000256" key="7">
    <source>
        <dbReference type="ARBA" id="ARBA00022729"/>
    </source>
</evidence>
<keyword evidence="9" id="KW-0106">Calcium</keyword>
<evidence type="ECO:0000256" key="14">
    <source>
        <dbReference type="ARBA" id="ARBA00023136"/>
    </source>
</evidence>
<dbReference type="InterPro" id="IPR004836">
    <property type="entry name" value="Na_Ca_Ex"/>
</dbReference>
<keyword evidence="14 19" id="KW-0472">Membrane</keyword>
<evidence type="ECO:0000256" key="16">
    <source>
        <dbReference type="ARBA" id="ARBA00023201"/>
    </source>
</evidence>
<feature type="transmembrane region" description="Helical" evidence="19">
    <location>
        <begin position="358"/>
        <end position="382"/>
    </location>
</feature>
<dbReference type="GO" id="GO:0005432">
    <property type="term" value="F:calcium:sodium antiporter activity"/>
    <property type="evidence" value="ECO:0007669"/>
    <property type="project" value="InterPro"/>
</dbReference>
<dbReference type="Gene3D" id="1.20.1420.30">
    <property type="entry name" value="NCX, central ion-binding region"/>
    <property type="match status" value="2"/>
</dbReference>
<evidence type="ECO:0000256" key="19">
    <source>
        <dbReference type="SAM" id="Phobius"/>
    </source>
</evidence>
<dbReference type="Gene3D" id="2.30.29.30">
    <property type="entry name" value="Pleckstrin-homology domain (PH domain)/Phosphotyrosine-binding domain (PTB)"/>
    <property type="match status" value="1"/>
</dbReference>
<dbReference type="SMART" id="SM00233">
    <property type="entry name" value="PH"/>
    <property type="match status" value="1"/>
</dbReference>
<dbReference type="Pfam" id="PF01699">
    <property type="entry name" value="Na_Ca_ex"/>
    <property type="match status" value="2"/>
</dbReference>
<feature type="transmembrane region" description="Helical" evidence="19">
    <location>
        <begin position="423"/>
        <end position="443"/>
    </location>
</feature>
<keyword evidence="3" id="KW-0813">Transport</keyword>
<keyword evidence="22" id="KW-1185">Reference proteome</keyword>
<feature type="transmembrane region" description="Helical" evidence="19">
    <location>
        <begin position="317"/>
        <end position="338"/>
    </location>
</feature>
<dbReference type="GO" id="GO:0005516">
    <property type="term" value="F:calmodulin binding"/>
    <property type="evidence" value="ECO:0007669"/>
    <property type="project" value="UniProtKB-KW"/>
</dbReference>
<dbReference type="GO" id="GO:0098703">
    <property type="term" value="P:calcium ion import across plasma membrane"/>
    <property type="evidence" value="ECO:0007669"/>
    <property type="project" value="TreeGrafter"/>
</dbReference>
<evidence type="ECO:0000256" key="8">
    <source>
        <dbReference type="ARBA" id="ARBA00022737"/>
    </source>
</evidence>
<dbReference type="SUPFAM" id="SSF141072">
    <property type="entry name" value="CalX-like"/>
    <property type="match status" value="2"/>
</dbReference>
<accession>A0AB34IN20</accession>
<sequence length="1044" mass="110676">MPAVVKSGGAWVENSGILTKGWSRKLLVLHPSQLLVHDGEDSAKKPQLVVTLKGASVADPKNLRAGKFAFRLNYVHDKTAQKLIVATGSLQETMEWINAFKLAGVPSTFAAKGLRQSITPSKEAYSRDADEATTSLLDKGTPKSDSAALTPRGAVKNYIIDFESRSSPSNVIASPRRASSKLSDATPIRSLGFTRARAAASLRWAAVVVLVGFFILVLVMGLFPRSLGAPLQGTALGEIGGRTFRWLTVASGESCADGLMVPGPSRTGLNMLFYIAMLCWTFLGVAIAADIFMVGIEMITSQEKKVNVIVKGKPQSFTVLVWNGTVANLTLMALGSSAPEILLSTIEICSSGFYAGELGPSTIVGSAAFNLLGITAVCVLAIGAEGKKIKDLSVFAITATFSVCAYLWLYVILIIVTPNIVDVWEGIITFMLFPALVYLAYLADTNAFSCMRHTSGSSNLVAISSLGKMISMDEISKALATVSSKLTKVAGGSPAKKEAARSAAALLAPPRSRAFYRVAATRAGTGAKDPALDDKLAAARRAIHAVAPAAAKAAGCTVSFAQSGMCVSEGIGFAVVKAVRTGDLSAYAKCHFRTEATGLAEAGKDYEETQGWLEFPPWQAEASCRIRIIDDNEQEDDEVFSVKLSQPSGCVLGSVSSCDITIEDDDGPGEFFFAQETIRVQESCGQAILLVCRAKGAAFDVDVRYATKDGSARSPSDFIAKKGTLHFPKGVTKVPLAVEIVDDARYEREESFYVTLTELSNGATFASGGSSAVATVVIESDDERKQLTDELLNTLNINVDAVKLSASSWGAQFVDARKFDGEGTLAYTLYIAALPWKMLFACVPPPAIAGGWVCFLVALVFIGLLTALIGDLANHMGCCMGLMPSVTAITFVALGTSLPDTFASRTAALNETHADSSIGNITGSNSVNVFLGLGMPWAVAACYWAAFASEADEATWRARYSKESWYSPDMKVGFAVPAGDLGFSVAVFSTCAIICLALLAARRHFLGFELGGPSSYKIATAAFLTFLWFVYIGLSAGSTYGLFN</sequence>
<dbReference type="InterPro" id="IPR051171">
    <property type="entry name" value="CaCA"/>
</dbReference>
<comment type="subcellular location">
    <subcellularLocation>
        <location evidence="1">Cell membrane</location>
        <topology evidence="1">Multi-pass membrane protein</topology>
    </subcellularLocation>
</comment>
<feature type="transmembrane region" description="Helical" evidence="19">
    <location>
        <begin position="271"/>
        <end position="296"/>
    </location>
</feature>
<keyword evidence="10" id="KW-0112">Calmodulin-binding</keyword>
<evidence type="ECO:0000256" key="4">
    <source>
        <dbReference type="ARBA" id="ARBA00022475"/>
    </source>
</evidence>
<keyword evidence="4" id="KW-1003">Cell membrane</keyword>
<name>A0AB34IN20_PRYPA</name>
<feature type="transmembrane region" description="Helical" evidence="19">
    <location>
        <begin position="204"/>
        <end position="223"/>
    </location>
</feature>
<dbReference type="SMART" id="SM00237">
    <property type="entry name" value="Calx_beta"/>
    <property type="match status" value="2"/>
</dbReference>
<dbReference type="InterPro" id="IPR038081">
    <property type="entry name" value="CalX-like_sf"/>
</dbReference>
<dbReference type="PANTHER" id="PTHR11878:SF65">
    <property type="entry name" value="NA_CA-EXCHANGE PROTEIN, ISOFORM G"/>
    <property type="match status" value="1"/>
</dbReference>
<keyword evidence="13" id="KW-0406">Ion transport</keyword>
<keyword evidence="5 19" id="KW-0812">Transmembrane</keyword>
<dbReference type="GO" id="GO:0007154">
    <property type="term" value="P:cell communication"/>
    <property type="evidence" value="ECO:0007669"/>
    <property type="project" value="InterPro"/>
</dbReference>
<keyword evidence="7" id="KW-0732">Signal</keyword>
<evidence type="ECO:0000313" key="21">
    <source>
        <dbReference type="EMBL" id="KAL1503577.1"/>
    </source>
</evidence>
<evidence type="ECO:0000256" key="3">
    <source>
        <dbReference type="ARBA" id="ARBA00022448"/>
    </source>
</evidence>
<evidence type="ECO:0000256" key="10">
    <source>
        <dbReference type="ARBA" id="ARBA00022860"/>
    </source>
</evidence>
<dbReference type="Pfam" id="PF03160">
    <property type="entry name" value="Calx-beta"/>
    <property type="match status" value="1"/>
</dbReference>
<dbReference type="InterPro" id="IPR001849">
    <property type="entry name" value="PH_domain"/>
</dbReference>
<dbReference type="GO" id="GO:0046872">
    <property type="term" value="F:metal ion binding"/>
    <property type="evidence" value="ECO:0007669"/>
    <property type="project" value="UniProtKB-KW"/>
</dbReference>
<reference evidence="21 22" key="1">
    <citation type="journal article" date="2024" name="Science">
        <title>Giant polyketide synthase enzymes in the biosynthesis of giant marine polyether toxins.</title>
        <authorList>
            <person name="Fallon T.R."/>
            <person name="Shende V.V."/>
            <person name="Wierzbicki I.H."/>
            <person name="Pendleton A.L."/>
            <person name="Watervoot N.F."/>
            <person name="Auber R.P."/>
            <person name="Gonzalez D.J."/>
            <person name="Wisecaver J.H."/>
            <person name="Moore B.S."/>
        </authorList>
    </citation>
    <scope>NUCLEOTIDE SEQUENCE [LARGE SCALE GENOMIC DNA]</scope>
    <source>
        <strain evidence="21 22">12B1</strain>
    </source>
</reference>
<feature type="transmembrane region" description="Helical" evidence="19">
    <location>
        <begin position="981"/>
        <end position="1001"/>
    </location>
</feature>
<comment type="similarity">
    <text evidence="2">Belongs to the Ca(2+):cation antiporter (CaCA) (TC 2.A.19) family. SLC8 subfamily.</text>
</comment>
<dbReference type="AlphaFoldDB" id="A0AB34IN20"/>
<evidence type="ECO:0000256" key="17">
    <source>
        <dbReference type="ARBA" id="ARBA00033667"/>
    </source>
</evidence>
<dbReference type="CDD" id="cd00821">
    <property type="entry name" value="PH"/>
    <property type="match status" value="1"/>
</dbReference>
<evidence type="ECO:0000256" key="15">
    <source>
        <dbReference type="ARBA" id="ARBA00023180"/>
    </source>
</evidence>
<evidence type="ECO:0000256" key="1">
    <source>
        <dbReference type="ARBA" id="ARBA00004651"/>
    </source>
</evidence>
<feature type="transmembrane region" description="Helical" evidence="19">
    <location>
        <begin position="1021"/>
        <end position="1043"/>
    </location>
</feature>
<feature type="transmembrane region" description="Helical" evidence="19">
    <location>
        <begin position="876"/>
        <end position="895"/>
    </location>
</feature>
<evidence type="ECO:0000256" key="11">
    <source>
        <dbReference type="ARBA" id="ARBA00022989"/>
    </source>
</evidence>
<dbReference type="Proteomes" id="UP001515480">
    <property type="component" value="Unassembled WGS sequence"/>
</dbReference>
<dbReference type="SUPFAM" id="SSF50729">
    <property type="entry name" value="PH domain-like"/>
    <property type="match status" value="1"/>
</dbReference>
<evidence type="ECO:0000256" key="18">
    <source>
        <dbReference type="SAM" id="MobiDB-lite"/>
    </source>
</evidence>
<comment type="catalytic activity">
    <reaction evidence="17">
        <text>Ca(2+)(in) + 3 Na(+)(out) = Ca(2+)(out) + 3 Na(+)(in)</text>
        <dbReference type="Rhea" id="RHEA:69955"/>
        <dbReference type="ChEBI" id="CHEBI:29101"/>
        <dbReference type="ChEBI" id="CHEBI:29108"/>
    </reaction>
</comment>
<evidence type="ECO:0000256" key="9">
    <source>
        <dbReference type="ARBA" id="ARBA00022837"/>
    </source>
</evidence>
<dbReference type="InterPro" id="IPR044880">
    <property type="entry name" value="NCX_ion-bd_dom_sf"/>
</dbReference>
<keyword evidence="16" id="KW-0739">Sodium transport</keyword>
<dbReference type="InterPro" id="IPR011993">
    <property type="entry name" value="PH-like_dom_sf"/>
</dbReference>
<keyword evidence="11 19" id="KW-1133">Transmembrane helix</keyword>
<evidence type="ECO:0000256" key="13">
    <source>
        <dbReference type="ARBA" id="ARBA00023065"/>
    </source>
</evidence>
<evidence type="ECO:0000313" key="22">
    <source>
        <dbReference type="Proteomes" id="UP001515480"/>
    </source>
</evidence>
<keyword evidence="12" id="KW-0915">Sodium</keyword>
<dbReference type="PROSITE" id="PS50003">
    <property type="entry name" value="PH_DOMAIN"/>
    <property type="match status" value="1"/>
</dbReference>
<gene>
    <name evidence="21" type="ORF">AB1Y20_012055</name>
</gene>
<evidence type="ECO:0000259" key="20">
    <source>
        <dbReference type="PROSITE" id="PS50003"/>
    </source>
</evidence>
<organism evidence="21 22">
    <name type="scientific">Prymnesium parvum</name>
    <name type="common">Toxic golden alga</name>
    <dbReference type="NCBI Taxonomy" id="97485"/>
    <lineage>
        <taxon>Eukaryota</taxon>
        <taxon>Haptista</taxon>
        <taxon>Haptophyta</taxon>
        <taxon>Prymnesiophyceae</taxon>
        <taxon>Prymnesiales</taxon>
        <taxon>Prymnesiaceae</taxon>
        <taxon>Prymnesium</taxon>
    </lineage>
</organism>